<proteinExistence type="predicted"/>
<reference evidence="3 4" key="1">
    <citation type="submission" date="2016-06" db="EMBL/GenBank/DDBJ databases">
        <title>Domibacillus iocasae genome sequencing.</title>
        <authorList>
            <person name="Verma A."/>
            <person name="Pal Y."/>
            <person name="Ojha A.K."/>
            <person name="Krishnamurthi S."/>
        </authorList>
    </citation>
    <scope>NUCLEOTIDE SEQUENCE [LARGE SCALE GENOMIC DNA]</scope>
    <source>
        <strain evidence="3 4">DSM 29979</strain>
    </source>
</reference>
<feature type="domain" description="CHAD" evidence="2">
    <location>
        <begin position="67"/>
        <end position="320"/>
    </location>
</feature>
<dbReference type="InterPro" id="IPR038186">
    <property type="entry name" value="CHAD_dom_sf"/>
</dbReference>
<evidence type="ECO:0000313" key="3">
    <source>
        <dbReference type="EMBL" id="OES45685.1"/>
    </source>
</evidence>
<evidence type="ECO:0000313" key="4">
    <source>
        <dbReference type="Proteomes" id="UP000095658"/>
    </source>
</evidence>
<dbReference type="InterPro" id="IPR007899">
    <property type="entry name" value="CHAD_dom"/>
</dbReference>
<dbReference type="Pfam" id="PF05235">
    <property type="entry name" value="CHAD"/>
    <property type="match status" value="1"/>
</dbReference>
<feature type="coiled-coil region" evidence="1">
    <location>
        <begin position="282"/>
        <end position="309"/>
    </location>
</feature>
<accession>A0A1E7DRQ3</accession>
<dbReference type="EMBL" id="MAMP01000012">
    <property type="protein sequence ID" value="OES45685.1"/>
    <property type="molecule type" value="Genomic_DNA"/>
</dbReference>
<comment type="caution">
    <text evidence="3">The sequence shown here is derived from an EMBL/GenBank/DDBJ whole genome shotgun (WGS) entry which is preliminary data.</text>
</comment>
<dbReference type="Proteomes" id="UP000095658">
    <property type="component" value="Unassembled WGS sequence"/>
</dbReference>
<organism evidence="3 4">
    <name type="scientific">Domibacillus iocasae</name>
    <dbReference type="NCBI Taxonomy" id="1714016"/>
    <lineage>
        <taxon>Bacteria</taxon>
        <taxon>Bacillati</taxon>
        <taxon>Bacillota</taxon>
        <taxon>Bacilli</taxon>
        <taxon>Bacillales</taxon>
        <taxon>Bacillaceae</taxon>
        <taxon>Domibacillus</taxon>
    </lineage>
</organism>
<name>A0A1E7DRQ3_9BACI</name>
<dbReference type="PANTHER" id="PTHR39339:SF1">
    <property type="entry name" value="CHAD DOMAIN-CONTAINING PROTEIN"/>
    <property type="match status" value="1"/>
</dbReference>
<keyword evidence="4" id="KW-1185">Reference proteome</keyword>
<protein>
    <recommendedName>
        <fullName evidence="2">CHAD domain-containing protein</fullName>
    </recommendedName>
</protein>
<dbReference type="STRING" id="1714016.BA724_02420"/>
<dbReference type="PANTHER" id="PTHR39339">
    <property type="entry name" value="SLR1444 PROTEIN"/>
    <property type="match status" value="1"/>
</dbReference>
<evidence type="ECO:0000259" key="2">
    <source>
        <dbReference type="SMART" id="SM00880"/>
    </source>
</evidence>
<dbReference type="AlphaFoldDB" id="A0A1E7DRQ3"/>
<keyword evidence="1" id="KW-0175">Coiled coil</keyword>
<sequence>MRKVIFLKKRENRNNDLKAGDELMTIERKSCLFCQQEQSLLPIKQEYICDECLNEGNGERMTQWEASLQKRMNDYKHFCKRCIKVSDPEDIHQARVTGRKLKSILQFLGVKKKHPVLVRIKRIHKLLNIIREADVFIEAFEKREKKNKAYKEMVKKVTKKRRSFQKELQSQMPSIMNADLFHDWEQFLSKELAFYVLTLEKDKRLNEYEQRFSYKIDTYHKAVKTYGKQHSKSIEALHKVRIQSKSLRYIYKELSDMMDQNFNSEKEYYKKIQTQFGAINDVQDWLSKVKQYKNKLNASQKDIGHVKKKLKIQLKEMIENVDLPRPNN</sequence>
<evidence type="ECO:0000256" key="1">
    <source>
        <dbReference type="SAM" id="Coils"/>
    </source>
</evidence>
<dbReference type="Gene3D" id="1.40.20.10">
    <property type="entry name" value="CHAD domain"/>
    <property type="match status" value="1"/>
</dbReference>
<gene>
    <name evidence="3" type="ORF">BA724_02420</name>
</gene>
<dbReference type="SMART" id="SM00880">
    <property type="entry name" value="CHAD"/>
    <property type="match status" value="1"/>
</dbReference>